<reference evidence="2" key="1">
    <citation type="journal article" date="2022" name="Nat. Commun.">
        <title>Chromosome evolution and the genetic basis of agronomically important traits in greater yam.</title>
        <authorList>
            <person name="Bredeson J.V."/>
            <person name="Lyons J.B."/>
            <person name="Oniyinde I.O."/>
            <person name="Okereke N.R."/>
            <person name="Kolade O."/>
            <person name="Nnabue I."/>
            <person name="Nwadili C.O."/>
            <person name="Hribova E."/>
            <person name="Parker M."/>
            <person name="Nwogha J."/>
            <person name="Shu S."/>
            <person name="Carlson J."/>
            <person name="Kariba R."/>
            <person name="Muthemba S."/>
            <person name="Knop K."/>
            <person name="Barton G.J."/>
            <person name="Sherwood A.V."/>
            <person name="Lopez-Montes A."/>
            <person name="Asiedu R."/>
            <person name="Jamnadass R."/>
            <person name="Muchugi A."/>
            <person name="Goodstein D."/>
            <person name="Egesi C.N."/>
            <person name="Featherston J."/>
            <person name="Asfaw A."/>
            <person name="Simpson G.G."/>
            <person name="Dolezel J."/>
            <person name="Hendre P.S."/>
            <person name="Van Deynze A."/>
            <person name="Kumar P.L."/>
            <person name="Obidiegwu J.E."/>
            <person name="Bhattacharjee R."/>
            <person name="Rokhsar D.S."/>
        </authorList>
    </citation>
    <scope>NUCLEOTIDE SEQUENCE [LARGE SCALE GENOMIC DNA]</scope>
    <source>
        <strain evidence="2">cv. TDa95/00328</strain>
    </source>
</reference>
<dbReference type="EMBL" id="CM037025">
    <property type="protein sequence ID" value="KAH7661506.1"/>
    <property type="molecule type" value="Genomic_DNA"/>
</dbReference>
<accession>A0ACB7UM01</accession>
<organism evidence="1 2">
    <name type="scientific">Dioscorea alata</name>
    <name type="common">Purple yam</name>
    <dbReference type="NCBI Taxonomy" id="55571"/>
    <lineage>
        <taxon>Eukaryota</taxon>
        <taxon>Viridiplantae</taxon>
        <taxon>Streptophyta</taxon>
        <taxon>Embryophyta</taxon>
        <taxon>Tracheophyta</taxon>
        <taxon>Spermatophyta</taxon>
        <taxon>Magnoliopsida</taxon>
        <taxon>Liliopsida</taxon>
        <taxon>Dioscoreales</taxon>
        <taxon>Dioscoreaceae</taxon>
        <taxon>Dioscorea</taxon>
    </lineage>
</organism>
<sequence length="204" mass="20498">MASTLKQTSMIFTAAALVMFFFSHTSSAQSTSCTTAVISLAPCLSYITGNSTQPSSSCCTQLASVVQSQVQCLCTVLNGGASQFGIAINQTQALTLPGACKVQTPPISKCNAAAGGTPVAPPAKSPAGTPTVPSNDSPATDNSPTTPSSTPSVPDSPSSGSGSKTTPTTQGQSTDASSAKMNQPLILGFMVLSAFVSPAFFLTF</sequence>
<comment type="caution">
    <text evidence="1">The sequence shown here is derived from an EMBL/GenBank/DDBJ whole genome shotgun (WGS) entry which is preliminary data.</text>
</comment>
<protein>
    <submittedName>
        <fullName evidence="1">Plant non-specific lipid-transfer protein/Par allergen protein</fullName>
    </submittedName>
</protein>
<name>A0ACB7UM01_DIOAL</name>
<dbReference type="Proteomes" id="UP000827976">
    <property type="component" value="Chromosome 15"/>
</dbReference>
<proteinExistence type="predicted"/>
<evidence type="ECO:0000313" key="2">
    <source>
        <dbReference type="Proteomes" id="UP000827976"/>
    </source>
</evidence>
<keyword evidence="2" id="KW-1185">Reference proteome</keyword>
<evidence type="ECO:0000313" key="1">
    <source>
        <dbReference type="EMBL" id="KAH7661506.1"/>
    </source>
</evidence>
<gene>
    <name evidence="1" type="ORF">IHE45_15G069000</name>
</gene>